<evidence type="ECO:0000256" key="2">
    <source>
        <dbReference type="ARBA" id="ARBA00009233"/>
    </source>
</evidence>
<dbReference type="PIRSF" id="PIRSF000094">
    <property type="entry name" value="Enoyl-ACP_rdct"/>
    <property type="match status" value="1"/>
</dbReference>
<comment type="catalytic activity">
    <reaction evidence="9 10">
        <text>a 2,3-saturated acyl-[ACP] + NAD(+) = a (2E)-enoyl-[ACP] + NADH + H(+)</text>
        <dbReference type="Rhea" id="RHEA:10240"/>
        <dbReference type="Rhea" id="RHEA-COMP:9925"/>
        <dbReference type="Rhea" id="RHEA-COMP:9926"/>
        <dbReference type="ChEBI" id="CHEBI:15378"/>
        <dbReference type="ChEBI" id="CHEBI:57540"/>
        <dbReference type="ChEBI" id="CHEBI:57945"/>
        <dbReference type="ChEBI" id="CHEBI:78784"/>
        <dbReference type="ChEBI" id="CHEBI:78785"/>
        <dbReference type="EC" id="1.3.1.9"/>
    </reaction>
</comment>
<keyword evidence="5 10" id="KW-0560">Oxidoreductase</keyword>
<keyword evidence="8 10" id="KW-0275">Fatty acid biosynthesis</keyword>
<keyword evidence="6 10" id="KW-0520">NAD</keyword>
<comment type="similarity">
    <text evidence="2 10">Belongs to the short-chain dehydrogenases/reductases (SDR) family. FabI subfamily.</text>
</comment>
<accession>A0A1Y5S8N9</accession>
<sequence length="277" mass="29470">MVPCCLANITGDRFMNDSMQGKRGLIMGVANDRSIAWGIARAMHQAGAELAFSYQGDAFSKRVEPLAASLGSDLLLDVDVTSDASLDAAFDSLAARWPTIDFLVHAVAYSDKSELAGRFMNTSRANFKHSMDISAYSFIEVARRAHPMMKDKGGSLITLTYQGSNRVVPNYNVMGVAKAALEAATRYLANDLGPDGIRVNAISPGPMKTLAGAAIGGARKTFRHTEENAPLRCNATLEAIGGTAVYLAADSGICTTGEIIRVDGGFHVLGMPQPDHL</sequence>
<evidence type="ECO:0000313" key="13">
    <source>
        <dbReference type="EMBL" id="SLN32615.1"/>
    </source>
</evidence>
<dbReference type="EMBL" id="FWFL01000003">
    <property type="protein sequence ID" value="SLN32615.1"/>
    <property type="molecule type" value="Genomic_DNA"/>
</dbReference>
<dbReference type="Proteomes" id="UP000193827">
    <property type="component" value="Unassembled WGS sequence"/>
</dbReference>
<keyword evidence="14" id="KW-1185">Reference proteome</keyword>
<dbReference type="UniPathway" id="UPA00094"/>
<feature type="binding site" evidence="12">
    <location>
        <begin position="34"/>
        <end position="35"/>
    </location>
    <ligand>
        <name>NAD(+)</name>
        <dbReference type="ChEBI" id="CHEBI:57540"/>
    </ligand>
</feature>
<dbReference type="FunFam" id="3.40.50.720:FF:000054">
    <property type="entry name" value="Enoyl-[acyl-carrier-protein] reductase [NADH]"/>
    <property type="match status" value="1"/>
</dbReference>
<proteinExistence type="inferred from homology"/>
<feature type="binding site" evidence="12">
    <location>
        <position position="178"/>
    </location>
    <ligand>
        <name>NAD(+)</name>
        <dbReference type="ChEBI" id="CHEBI:57540"/>
    </ligand>
</feature>
<feature type="binding site" evidence="12">
    <location>
        <position position="55"/>
    </location>
    <ligand>
        <name>NAD(+)</name>
        <dbReference type="ChEBI" id="CHEBI:57540"/>
    </ligand>
</feature>
<feature type="binding site" evidence="12">
    <location>
        <position position="28"/>
    </location>
    <ligand>
        <name>NAD(+)</name>
        <dbReference type="ChEBI" id="CHEBI:57540"/>
    </ligand>
</feature>
<evidence type="ECO:0000256" key="12">
    <source>
        <dbReference type="PIRSR" id="PIRSR000094-3"/>
    </source>
</evidence>
<protein>
    <recommendedName>
        <fullName evidence="10">Enoyl-[acyl-carrier-protein] reductase [NADH]</fullName>
        <ecNumber evidence="10">1.3.1.9</ecNumber>
    </recommendedName>
</protein>
<dbReference type="GO" id="GO:0004318">
    <property type="term" value="F:enoyl-[acyl-carrier-protein] reductase (NADH) activity"/>
    <property type="evidence" value="ECO:0007669"/>
    <property type="project" value="UniProtKB-EC"/>
</dbReference>
<keyword evidence="4" id="KW-0276">Fatty acid metabolism</keyword>
<name>A0A1Y5S8N9_9RHOB</name>
<evidence type="ECO:0000256" key="3">
    <source>
        <dbReference type="ARBA" id="ARBA00022516"/>
    </source>
</evidence>
<feature type="active site" description="Proton acceptor" evidence="11">
    <location>
        <position position="161"/>
    </location>
</feature>
<dbReference type="PANTHER" id="PTHR43159">
    <property type="entry name" value="ENOYL-[ACYL-CARRIER-PROTEIN] REDUCTASE"/>
    <property type="match status" value="1"/>
</dbReference>
<evidence type="ECO:0000256" key="7">
    <source>
        <dbReference type="ARBA" id="ARBA00023098"/>
    </source>
</evidence>
<reference evidence="13 14" key="1">
    <citation type="submission" date="2017-03" db="EMBL/GenBank/DDBJ databases">
        <authorList>
            <person name="Afonso C.L."/>
            <person name="Miller P.J."/>
            <person name="Scott M.A."/>
            <person name="Spackman E."/>
            <person name="Goraichik I."/>
            <person name="Dimitrov K.M."/>
            <person name="Suarez D.L."/>
            <person name="Swayne D.E."/>
        </authorList>
    </citation>
    <scope>NUCLEOTIDE SEQUENCE [LARGE SCALE GENOMIC DNA]</scope>
    <source>
        <strain evidence="13 14">CECT 8287</strain>
    </source>
</reference>
<evidence type="ECO:0000256" key="1">
    <source>
        <dbReference type="ARBA" id="ARBA00005194"/>
    </source>
</evidence>
<gene>
    <name evidence="13" type="primary">fabI_2</name>
    <name evidence="13" type="ORF">PEL8287_01559</name>
</gene>
<evidence type="ECO:0000256" key="8">
    <source>
        <dbReference type="ARBA" id="ARBA00023160"/>
    </source>
</evidence>
<evidence type="ECO:0000256" key="11">
    <source>
        <dbReference type="PIRSR" id="PIRSR000094-1"/>
    </source>
</evidence>
<dbReference type="CDD" id="cd05372">
    <property type="entry name" value="ENR_SDR"/>
    <property type="match status" value="1"/>
</dbReference>
<dbReference type="EC" id="1.3.1.9" evidence="10"/>
<evidence type="ECO:0000256" key="9">
    <source>
        <dbReference type="ARBA" id="ARBA00048572"/>
    </source>
</evidence>
<feature type="binding site" evidence="12">
    <location>
        <position position="107"/>
    </location>
    <ligand>
        <name>NAD(+)</name>
        <dbReference type="ChEBI" id="CHEBI:57540"/>
    </ligand>
</feature>
<dbReference type="InterPro" id="IPR002347">
    <property type="entry name" value="SDR_fam"/>
</dbReference>
<evidence type="ECO:0000313" key="14">
    <source>
        <dbReference type="Proteomes" id="UP000193827"/>
    </source>
</evidence>
<dbReference type="Pfam" id="PF13561">
    <property type="entry name" value="adh_short_C2"/>
    <property type="match status" value="1"/>
</dbReference>
<keyword evidence="7" id="KW-0443">Lipid metabolism</keyword>
<dbReference type="InterPro" id="IPR014358">
    <property type="entry name" value="Enoyl-ACP_Rdtase_NADH"/>
</dbReference>
<feature type="active site" description="Proton acceptor" evidence="11">
    <location>
        <position position="171"/>
    </location>
</feature>
<dbReference type="PANTHER" id="PTHR43159:SF2">
    <property type="entry name" value="ENOYL-[ACYL-CARRIER-PROTEIN] REDUCTASE [NADH], CHLOROPLASTIC"/>
    <property type="match status" value="1"/>
</dbReference>
<dbReference type="SUPFAM" id="SSF51735">
    <property type="entry name" value="NAD(P)-binding Rossmann-fold domains"/>
    <property type="match status" value="1"/>
</dbReference>
<evidence type="ECO:0000256" key="5">
    <source>
        <dbReference type="ARBA" id="ARBA00023002"/>
    </source>
</evidence>
<dbReference type="Gene3D" id="1.10.8.400">
    <property type="entry name" value="Enoyl acyl carrier protein reductase"/>
    <property type="match status" value="1"/>
</dbReference>
<dbReference type="AlphaFoldDB" id="A0A1Y5S8N9"/>
<evidence type="ECO:0000256" key="10">
    <source>
        <dbReference type="PIRNR" id="PIRNR000094"/>
    </source>
</evidence>
<dbReference type="PRINTS" id="PR00081">
    <property type="entry name" value="GDHRDH"/>
</dbReference>
<evidence type="ECO:0000256" key="6">
    <source>
        <dbReference type="ARBA" id="ARBA00023027"/>
    </source>
</evidence>
<dbReference type="Gene3D" id="3.40.50.720">
    <property type="entry name" value="NAD(P)-binding Rossmann-like Domain"/>
    <property type="match status" value="1"/>
</dbReference>
<keyword evidence="3 10" id="KW-0444">Lipid biosynthesis</keyword>
<evidence type="ECO:0000256" key="4">
    <source>
        <dbReference type="ARBA" id="ARBA00022832"/>
    </source>
</evidence>
<dbReference type="GO" id="GO:0006633">
    <property type="term" value="P:fatty acid biosynthetic process"/>
    <property type="evidence" value="ECO:0007669"/>
    <property type="project" value="UniProtKB-UniPathway"/>
</dbReference>
<dbReference type="InterPro" id="IPR036291">
    <property type="entry name" value="NAD(P)-bd_dom_sf"/>
</dbReference>
<feature type="binding site" evidence="12">
    <location>
        <begin position="79"/>
        <end position="80"/>
    </location>
    <ligand>
        <name>NAD(+)</name>
        <dbReference type="ChEBI" id="CHEBI:57540"/>
    </ligand>
</feature>
<comment type="pathway">
    <text evidence="1">Lipid metabolism; fatty acid biosynthesis.</text>
</comment>
<organism evidence="13 14">
    <name type="scientific">Roseovarius litorisediminis</name>
    <dbReference type="NCBI Taxonomy" id="1312363"/>
    <lineage>
        <taxon>Bacteria</taxon>
        <taxon>Pseudomonadati</taxon>
        <taxon>Pseudomonadota</taxon>
        <taxon>Alphaproteobacteria</taxon>
        <taxon>Rhodobacterales</taxon>
        <taxon>Roseobacteraceae</taxon>
        <taxon>Roseovarius</taxon>
    </lineage>
</organism>